<keyword evidence="1" id="KW-0238">DNA-binding</keyword>
<comment type="caution">
    <text evidence="3">The sequence shown here is derived from an EMBL/GenBank/DDBJ whole genome shotgun (WGS) entry which is preliminary data.</text>
</comment>
<evidence type="ECO:0000256" key="1">
    <source>
        <dbReference type="PROSITE-ProRule" id="PRU00267"/>
    </source>
</evidence>
<feature type="DNA-binding region" description="HMG box" evidence="1">
    <location>
        <begin position="271"/>
        <end position="347"/>
    </location>
</feature>
<dbReference type="PROSITE" id="PS50118">
    <property type="entry name" value="HMG_BOX_2"/>
    <property type="match status" value="1"/>
</dbReference>
<evidence type="ECO:0000313" key="4">
    <source>
        <dbReference type="Proteomes" id="UP000245383"/>
    </source>
</evidence>
<dbReference type="InterPro" id="IPR036910">
    <property type="entry name" value="HMG_box_dom_sf"/>
</dbReference>
<reference evidence="3 4" key="1">
    <citation type="journal article" date="2018" name="MBio">
        <title>Comparative Genomics Reveals the Core Gene Toolbox for the Fungus-Insect Symbiosis.</title>
        <authorList>
            <person name="Wang Y."/>
            <person name="Stata M."/>
            <person name="Wang W."/>
            <person name="Stajich J.E."/>
            <person name="White M.M."/>
            <person name="Moncalvo J.M."/>
        </authorList>
    </citation>
    <scope>NUCLEOTIDE SEQUENCE [LARGE SCALE GENOMIC DNA]</scope>
    <source>
        <strain evidence="3 4">SWE-8-4</strain>
    </source>
</reference>
<gene>
    <name evidence="3" type="ORF">BB561_000838</name>
</gene>
<evidence type="ECO:0000259" key="2">
    <source>
        <dbReference type="PROSITE" id="PS50118"/>
    </source>
</evidence>
<dbReference type="GO" id="GO:0003677">
    <property type="term" value="F:DNA binding"/>
    <property type="evidence" value="ECO:0007669"/>
    <property type="project" value="UniProtKB-UniRule"/>
</dbReference>
<dbReference type="Gene3D" id="1.10.30.10">
    <property type="entry name" value="High mobility group box domain"/>
    <property type="match status" value="1"/>
</dbReference>
<dbReference type="SUPFAM" id="SSF47095">
    <property type="entry name" value="HMG-box"/>
    <property type="match status" value="1"/>
</dbReference>
<sequence length="347" mass="40619">MNRNWVRFTHSLLYRPFTRISFTRPLANFLYRLNHKNHELLFPRTLSTCTASESKYLLDTENNYKQYTLAELKATTKKLKTKFCTTKKFHKRLIDQKKALFGRKKKLASVKQKMLQKVPNNVLKATIGYIKQQSKAYLIKTADKERQLKLFSADPIVVPPVPTTISPYKVFVDTYYPPPVENLPVSSKLSTKNSMVKYMSHWRNSSNQTKLECTQKANHINQSNAKLLAHWWDTTDPNLIKMENFRRKIFNSNLSGQVSNKLPKLIDPRLPKLPGSAYTIFIKDYKSKNFSLHKKSCHLQSTTPPIQSYNQKMSLIWKNLPQTEKDLYLMQHKQQLMTYLSHKSSLK</sequence>
<feature type="domain" description="HMG box" evidence="2">
    <location>
        <begin position="271"/>
        <end position="347"/>
    </location>
</feature>
<dbReference type="OrthoDB" id="5550281at2759"/>
<keyword evidence="4" id="KW-1185">Reference proteome</keyword>
<protein>
    <recommendedName>
        <fullName evidence="2">HMG box domain-containing protein</fullName>
    </recommendedName>
</protein>
<dbReference type="EMBL" id="MBFR01000020">
    <property type="protein sequence ID" value="PVU97001.1"/>
    <property type="molecule type" value="Genomic_DNA"/>
</dbReference>
<proteinExistence type="predicted"/>
<accession>A0A2T9YXD2</accession>
<dbReference type="Proteomes" id="UP000245383">
    <property type="component" value="Unassembled WGS sequence"/>
</dbReference>
<evidence type="ECO:0000313" key="3">
    <source>
        <dbReference type="EMBL" id="PVU97001.1"/>
    </source>
</evidence>
<keyword evidence="1" id="KW-0539">Nucleus</keyword>
<dbReference type="InterPro" id="IPR009071">
    <property type="entry name" value="HMG_box_dom"/>
</dbReference>
<organism evidence="3 4">
    <name type="scientific">Smittium simulii</name>
    <dbReference type="NCBI Taxonomy" id="133385"/>
    <lineage>
        <taxon>Eukaryota</taxon>
        <taxon>Fungi</taxon>
        <taxon>Fungi incertae sedis</taxon>
        <taxon>Zoopagomycota</taxon>
        <taxon>Kickxellomycotina</taxon>
        <taxon>Harpellomycetes</taxon>
        <taxon>Harpellales</taxon>
        <taxon>Legeriomycetaceae</taxon>
        <taxon>Smittium</taxon>
    </lineage>
</organism>
<dbReference type="AlphaFoldDB" id="A0A2T9YXD2"/>
<dbReference type="GO" id="GO:0005634">
    <property type="term" value="C:nucleus"/>
    <property type="evidence" value="ECO:0007669"/>
    <property type="project" value="UniProtKB-UniRule"/>
</dbReference>
<name>A0A2T9YXD2_9FUNG</name>